<evidence type="ECO:0000313" key="8">
    <source>
        <dbReference type="EMBL" id="EEU48527.1"/>
    </source>
</evidence>
<sequence>MVSGNIPGESNAAQVRIPCIFFFILTPIFLFIRVWSRIAKRSGLGWDDWTILISFSTDIDDKATTASSIWQCKPIRGAWDKSVQPTCISLTKNWYANAGFSIATDVLILLLPMQPIWASQLSVAHKRALMLVFAMGSFVTVTSIMRATTLRFSTTSPDITYDIASTLWTMIEENMAIICACLPMCRMLLAILFPAWFAGSKASSSEDYTLSDRSGDQPGVWKPYVGPRHAEGFNQSEVLRTDGASEEYILDSLKGNDAPSEVRIVRKTTYGVTYETDTEARNEYQREA</sequence>
<keyword evidence="9" id="KW-1185">Reference proteome</keyword>
<evidence type="ECO:0000256" key="6">
    <source>
        <dbReference type="SAM" id="Phobius"/>
    </source>
</evidence>
<protein>
    <recommendedName>
        <fullName evidence="7">Rhodopsin domain-containing protein</fullName>
    </recommendedName>
</protein>
<feature type="transmembrane region" description="Helical" evidence="6">
    <location>
        <begin position="175"/>
        <end position="197"/>
    </location>
</feature>
<dbReference type="Proteomes" id="UP000005206">
    <property type="component" value="Chromosome 1"/>
</dbReference>
<dbReference type="Pfam" id="PF20684">
    <property type="entry name" value="Fung_rhodopsin"/>
    <property type="match status" value="1"/>
</dbReference>
<evidence type="ECO:0000256" key="4">
    <source>
        <dbReference type="ARBA" id="ARBA00023136"/>
    </source>
</evidence>
<gene>
    <name evidence="8" type="ORF">NECHADRAFT_74761</name>
</gene>
<dbReference type="KEGG" id="nhe:NECHADRAFT_74761"/>
<dbReference type="AlphaFoldDB" id="C7YGW2"/>
<dbReference type="InParanoid" id="C7YGW2"/>
<evidence type="ECO:0000256" key="3">
    <source>
        <dbReference type="ARBA" id="ARBA00022989"/>
    </source>
</evidence>
<feature type="domain" description="Rhodopsin" evidence="7">
    <location>
        <begin position="63"/>
        <end position="190"/>
    </location>
</feature>
<proteinExistence type="inferred from homology"/>
<keyword evidence="2 6" id="KW-0812">Transmembrane</keyword>
<dbReference type="PANTHER" id="PTHR33048">
    <property type="entry name" value="PTH11-LIKE INTEGRAL MEMBRANE PROTEIN (AFU_ORTHOLOGUE AFUA_5G11245)"/>
    <property type="match status" value="1"/>
</dbReference>
<dbReference type="GeneID" id="9676858"/>
<dbReference type="InterPro" id="IPR052337">
    <property type="entry name" value="SAT4-like"/>
</dbReference>
<feature type="transmembrane region" description="Helical" evidence="6">
    <location>
        <begin position="128"/>
        <end position="147"/>
    </location>
</feature>
<evidence type="ECO:0000313" key="9">
    <source>
        <dbReference type="Proteomes" id="UP000005206"/>
    </source>
</evidence>
<name>C7YGW2_FUSV7</name>
<accession>C7YGW2</accession>
<dbReference type="OMA" id="ATHYEIS"/>
<dbReference type="eggNOG" id="ENOG502SHQF">
    <property type="taxonomic scope" value="Eukaryota"/>
</dbReference>
<evidence type="ECO:0000259" key="7">
    <source>
        <dbReference type="Pfam" id="PF20684"/>
    </source>
</evidence>
<dbReference type="InterPro" id="IPR049326">
    <property type="entry name" value="Rhodopsin_dom_fungi"/>
</dbReference>
<evidence type="ECO:0000256" key="1">
    <source>
        <dbReference type="ARBA" id="ARBA00004141"/>
    </source>
</evidence>
<dbReference type="OrthoDB" id="444631at2759"/>
<dbReference type="PANTHER" id="PTHR33048:SF55">
    <property type="entry name" value="INTEGRAL MEMBRANE PROTEIN"/>
    <property type="match status" value="1"/>
</dbReference>
<feature type="transmembrane region" description="Helical" evidence="6">
    <location>
        <begin position="15"/>
        <end position="35"/>
    </location>
</feature>
<comment type="subcellular location">
    <subcellularLocation>
        <location evidence="1">Membrane</location>
        <topology evidence="1">Multi-pass membrane protein</topology>
    </subcellularLocation>
</comment>
<keyword evidence="4 6" id="KW-0472">Membrane</keyword>
<comment type="similarity">
    <text evidence="5">Belongs to the SAT4 family.</text>
</comment>
<dbReference type="RefSeq" id="XP_003054240.1">
    <property type="nucleotide sequence ID" value="XM_003054194.1"/>
</dbReference>
<dbReference type="GO" id="GO:0016020">
    <property type="term" value="C:membrane"/>
    <property type="evidence" value="ECO:0007669"/>
    <property type="project" value="UniProtKB-SubCell"/>
</dbReference>
<dbReference type="VEuPathDB" id="FungiDB:NECHADRAFT_74761"/>
<dbReference type="HOGENOM" id="CLU_028200_0_2_1"/>
<evidence type="ECO:0000256" key="2">
    <source>
        <dbReference type="ARBA" id="ARBA00022692"/>
    </source>
</evidence>
<dbReference type="EMBL" id="GG698896">
    <property type="protein sequence ID" value="EEU48527.1"/>
    <property type="molecule type" value="Genomic_DNA"/>
</dbReference>
<reference evidence="8 9" key="1">
    <citation type="journal article" date="2009" name="PLoS Genet.">
        <title>The genome of Nectria haematococca: contribution of supernumerary chromosomes to gene expansion.</title>
        <authorList>
            <person name="Coleman J.J."/>
            <person name="Rounsley S.D."/>
            <person name="Rodriguez-Carres M."/>
            <person name="Kuo A."/>
            <person name="Wasmann C.C."/>
            <person name="Grimwood J."/>
            <person name="Schmutz J."/>
            <person name="Taga M."/>
            <person name="White G.J."/>
            <person name="Zhou S."/>
            <person name="Schwartz D.C."/>
            <person name="Freitag M."/>
            <person name="Ma L.J."/>
            <person name="Danchin E.G."/>
            <person name="Henrissat B."/>
            <person name="Coutinho P.M."/>
            <person name="Nelson D.R."/>
            <person name="Straney D."/>
            <person name="Napoli C.A."/>
            <person name="Barker B.M."/>
            <person name="Gribskov M."/>
            <person name="Rep M."/>
            <person name="Kroken S."/>
            <person name="Molnar I."/>
            <person name="Rensing C."/>
            <person name="Kennell J.C."/>
            <person name="Zamora J."/>
            <person name="Farman M.L."/>
            <person name="Selker E.U."/>
            <person name="Salamov A."/>
            <person name="Shapiro H."/>
            <person name="Pangilinan J."/>
            <person name="Lindquist E."/>
            <person name="Lamers C."/>
            <person name="Grigoriev I.V."/>
            <person name="Geiser D.M."/>
            <person name="Covert S.F."/>
            <person name="Temporini E."/>
            <person name="Vanetten H.D."/>
        </authorList>
    </citation>
    <scope>NUCLEOTIDE SEQUENCE [LARGE SCALE GENOMIC DNA]</scope>
    <source>
        <strain evidence="9">ATCC MYA-4622 / CBS 123669 / FGSC 9596 / NRRL 45880 / 77-13-4</strain>
    </source>
</reference>
<organism evidence="8 9">
    <name type="scientific">Fusarium vanettenii (strain ATCC MYA-4622 / CBS 123669 / FGSC 9596 / NRRL 45880 / 77-13-4)</name>
    <name type="common">Fusarium solani subsp. pisi</name>
    <dbReference type="NCBI Taxonomy" id="660122"/>
    <lineage>
        <taxon>Eukaryota</taxon>
        <taxon>Fungi</taxon>
        <taxon>Dikarya</taxon>
        <taxon>Ascomycota</taxon>
        <taxon>Pezizomycotina</taxon>
        <taxon>Sordariomycetes</taxon>
        <taxon>Hypocreomycetidae</taxon>
        <taxon>Hypocreales</taxon>
        <taxon>Nectriaceae</taxon>
        <taxon>Fusarium</taxon>
        <taxon>Fusarium solani species complex</taxon>
        <taxon>Fusarium vanettenii</taxon>
    </lineage>
</organism>
<keyword evidence="3 6" id="KW-1133">Transmembrane helix</keyword>
<evidence type="ECO:0000256" key="5">
    <source>
        <dbReference type="ARBA" id="ARBA00038359"/>
    </source>
</evidence>